<organism evidence="1 2">
    <name type="scientific">Dallia pectoralis</name>
    <name type="common">Alaska blackfish</name>
    <dbReference type="NCBI Taxonomy" id="75939"/>
    <lineage>
        <taxon>Eukaryota</taxon>
        <taxon>Metazoa</taxon>
        <taxon>Chordata</taxon>
        <taxon>Craniata</taxon>
        <taxon>Vertebrata</taxon>
        <taxon>Euteleostomi</taxon>
        <taxon>Actinopterygii</taxon>
        <taxon>Neopterygii</taxon>
        <taxon>Teleostei</taxon>
        <taxon>Protacanthopterygii</taxon>
        <taxon>Esociformes</taxon>
        <taxon>Umbridae</taxon>
        <taxon>Dallia</taxon>
    </lineage>
</organism>
<proteinExistence type="predicted"/>
<keyword evidence="2" id="KW-1185">Reference proteome</keyword>
<sequence length="100" mass="11424">MAQMRAPVIALLVVLAVGLFANSEAQKGCCTRYSIGRMPIDRIRGYSIQTIKNHCNIDAIIFHTIQQRKVCVDPAKDWVMVYIRNLRENAERLHKKMSHG</sequence>
<gene>
    <name evidence="1" type="ORF">DPEC_G00059860</name>
</gene>
<comment type="caution">
    <text evidence="1">The sequence shown here is derived from an EMBL/GenBank/DDBJ whole genome shotgun (WGS) entry which is preliminary data.</text>
</comment>
<evidence type="ECO:0000313" key="1">
    <source>
        <dbReference type="EMBL" id="KAJ8011593.1"/>
    </source>
</evidence>
<dbReference type="EMBL" id="CM055732">
    <property type="protein sequence ID" value="KAJ8011593.1"/>
    <property type="molecule type" value="Genomic_DNA"/>
</dbReference>
<accession>A0ACC2H6H3</accession>
<name>A0ACC2H6H3_DALPE</name>
<dbReference type="Proteomes" id="UP001157502">
    <property type="component" value="Chromosome 5"/>
</dbReference>
<evidence type="ECO:0000313" key="2">
    <source>
        <dbReference type="Proteomes" id="UP001157502"/>
    </source>
</evidence>
<protein>
    <submittedName>
        <fullName evidence="1">Uncharacterized protein</fullName>
    </submittedName>
</protein>
<reference evidence="1" key="1">
    <citation type="submission" date="2021-05" db="EMBL/GenBank/DDBJ databases">
        <authorList>
            <person name="Pan Q."/>
            <person name="Jouanno E."/>
            <person name="Zahm M."/>
            <person name="Klopp C."/>
            <person name="Cabau C."/>
            <person name="Louis A."/>
            <person name="Berthelot C."/>
            <person name="Parey E."/>
            <person name="Roest Crollius H."/>
            <person name="Montfort J."/>
            <person name="Robinson-Rechavi M."/>
            <person name="Bouchez O."/>
            <person name="Lampietro C."/>
            <person name="Lopez Roques C."/>
            <person name="Donnadieu C."/>
            <person name="Postlethwait J."/>
            <person name="Bobe J."/>
            <person name="Dillon D."/>
            <person name="Chandos A."/>
            <person name="von Hippel F."/>
            <person name="Guiguen Y."/>
        </authorList>
    </citation>
    <scope>NUCLEOTIDE SEQUENCE</scope>
    <source>
        <strain evidence="1">YG-Jan2019</strain>
    </source>
</reference>